<dbReference type="Gene3D" id="1.50.10.100">
    <property type="entry name" value="Chondroitin AC/alginate lyase"/>
    <property type="match status" value="1"/>
</dbReference>
<protein>
    <submittedName>
        <fullName evidence="3">Heparinase II/III family protein</fullName>
    </submittedName>
</protein>
<evidence type="ECO:0000313" key="4">
    <source>
        <dbReference type="Proteomes" id="UP000632377"/>
    </source>
</evidence>
<dbReference type="Pfam" id="PF07940">
    <property type="entry name" value="Hepar_II_III_C"/>
    <property type="match status" value="1"/>
</dbReference>
<evidence type="ECO:0000256" key="1">
    <source>
        <dbReference type="ARBA" id="ARBA00004196"/>
    </source>
</evidence>
<dbReference type="SUPFAM" id="SSF48230">
    <property type="entry name" value="Chondroitin AC/alginate lyase"/>
    <property type="match status" value="1"/>
</dbReference>
<proteinExistence type="predicted"/>
<gene>
    <name evidence="3" type="ORF">JK636_15540</name>
</gene>
<dbReference type="InterPro" id="IPR012480">
    <property type="entry name" value="Hepar_II_III_C"/>
</dbReference>
<evidence type="ECO:0000313" key="3">
    <source>
        <dbReference type="EMBL" id="MBL4937163.1"/>
    </source>
</evidence>
<keyword evidence="4" id="KW-1185">Reference proteome</keyword>
<name>A0ABS1TGV8_9CLOT</name>
<dbReference type="Proteomes" id="UP000632377">
    <property type="component" value="Unassembled WGS sequence"/>
</dbReference>
<dbReference type="RefSeq" id="WP_202749916.1">
    <property type="nucleotide sequence ID" value="NZ_JAESWC010000012.1"/>
</dbReference>
<dbReference type="EMBL" id="JAESWC010000012">
    <property type="protein sequence ID" value="MBL4937163.1"/>
    <property type="molecule type" value="Genomic_DNA"/>
</dbReference>
<dbReference type="Gene3D" id="2.70.98.70">
    <property type="match status" value="1"/>
</dbReference>
<feature type="domain" description="Heparinase II/III-like C-terminal" evidence="2">
    <location>
        <begin position="370"/>
        <end position="516"/>
    </location>
</feature>
<dbReference type="PANTHER" id="PTHR38045:SF1">
    <property type="entry name" value="HEPARINASE II_III-LIKE PROTEIN"/>
    <property type="match status" value="1"/>
</dbReference>
<comment type="subcellular location">
    <subcellularLocation>
        <location evidence="1">Cell envelope</location>
    </subcellularLocation>
</comment>
<organism evidence="3 4">
    <name type="scientific">Clostridium rhizosphaerae</name>
    <dbReference type="NCBI Taxonomy" id="2803861"/>
    <lineage>
        <taxon>Bacteria</taxon>
        <taxon>Bacillati</taxon>
        <taxon>Bacillota</taxon>
        <taxon>Clostridia</taxon>
        <taxon>Eubacteriales</taxon>
        <taxon>Clostridiaceae</taxon>
        <taxon>Clostridium</taxon>
    </lineage>
</organism>
<reference evidence="3 4" key="1">
    <citation type="submission" date="2021-01" db="EMBL/GenBank/DDBJ databases">
        <title>Genome public.</title>
        <authorList>
            <person name="Liu C."/>
            <person name="Sun Q."/>
        </authorList>
    </citation>
    <scope>NUCLEOTIDE SEQUENCE [LARGE SCALE GENOMIC DNA]</scope>
    <source>
        <strain evidence="3 4">YIM B02515</strain>
    </source>
</reference>
<comment type="caution">
    <text evidence="3">The sequence shown here is derived from an EMBL/GenBank/DDBJ whole genome shotgun (WGS) entry which is preliminary data.</text>
</comment>
<dbReference type="PANTHER" id="PTHR38045">
    <property type="entry name" value="CHROMOSOME 1, WHOLE GENOME SHOTGUN SEQUENCE"/>
    <property type="match status" value="1"/>
</dbReference>
<sequence>MWNKQQILAALKTQSQPLLQTELLEFSKKSHSQFTLKQLSAVEKQAKIYLSLPIPELTYSKFRLYWDTGDRESYESLYFERRGRLFVFSALTWLNPQNEEYKNALNEIIWAICSEPFWAMPAHFLGADDKALPFEEYPTQLDLFACETAFALAETLELNGQLLPEMVIKLVKLQIENRILNPFLQTDHKYRFENMKNNWSSVCASAIGGTALYLVDDTDTLAELLHRCFLCEEVYLSSFGNDGICTEGVDYWTYGFGFFVCFADLLNKRTNGSLNYFKEHKVQSIARSQQLFYISGKSTISFSDGSEDSHYRIGLSFYLQKHIDDVILPPQNFAAPILEDKCYRFCLALRDLLWEGQPLTTLNENFSAWLSNAQWFLSKKSSITLAAKAGNNGESHNHNDCGSFILYKNGVQVLCDLGAGLYDAEYFSPRRYDIFVNRSFSHNIPLIEGGEQQPGSEHNAEVLLREFGDTKNVFSCELKSCYENENLISFKRTLIHEINTDKVVVNDIFSFNRPGNITEVFCSREPIALQDDCAIIKRGDEKVVLNYDSSLFHANVIQQEYIDHYAQKQSAWLLRLETRSPQANNCCSIEIE</sequence>
<accession>A0ABS1TGV8</accession>
<dbReference type="InterPro" id="IPR008929">
    <property type="entry name" value="Chondroitin_lyas"/>
</dbReference>
<evidence type="ECO:0000259" key="2">
    <source>
        <dbReference type="Pfam" id="PF07940"/>
    </source>
</evidence>